<dbReference type="GO" id="GO:0003700">
    <property type="term" value="F:DNA-binding transcription factor activity"/>
    <property type="evidence" value="ECO:0007669"/>
    <property type="project" value="InterPro"/>
</dbReference>
<dbReference type="InterPro" id="IPR013783">
    <property type="entry name" value="Ig-like_fold"/>
</dbReference>
<feature type="transmembrane region" description="Helical" evidence="7">
    <location>
        <begin position="777"/>
        <end position="799"/>
    </location>
</feature>
<dbReference type="Pfam" id="PF12833">
    <property type="entry name" value="HTH_18"/>
    <property type="match status" value="1"/>
</dbReference>
<dbReference type="Proteomes" id="UP000823619">
    <property type="component" value="Unassembled WGS sequence"/>
</dbReference>
<dbReference type="GO" id="GO:0043565">
    <property type="term" value="F:sequence-specific DNA binding"/>
    <property type="evidence" value="ECO:0007669"/>
    <property type="project" value="InterPro"/>
</dbReference>
<comment type="catalytic activity">
    <reaction evidence="1">
        <text>ATP + protein L-histidine = ADP + protein N-phospho-L-histidine.</text>
        <dbReference type="EC" id="2.7.13.3"/>
    </reaction>
</comment>
<dbReference type="Gene3D" id="3.40.50.2300">
    <property type="match status" value="1"/>
</dbReference>
<keyword evidence="7" id="KW-0472">Membrane</keyword>
<dbReference type="Pfam" id="PF07495">
    <property type="entry name" value="Y_Y_Y"/>
    <property type="match status" value="1"/>
</dbReference>
<evidence type="ECO:0000256" key="1">
    <source>
        <dbReference type="ARBA" id="ARBA00000085"/>
    </source>
</evidence>
<dbReference type="InterPro" id="IPR011123">
    <property type="entry name" value="Y_Y_Y"/>
</dbReference>
<comment type="caution">
    <text evidence="11">The sequence shown here is derived from an EMBL/GenBank/DDBJ whole genome shotgun (WGS) entry which is preliminary data.</text>
</comment>
<dbReference type="EC" id="2.7.13.3" evidence="2"/>
<sequence>MTRLYALTLFLTLNFLPITVYSYNLKQISDKEYMSNSSITSLCQDSLGLMWIGTCDGLNVYDGRQVGEFRSRDTIDYLSGNLIDNMVCTGDACWIQTYYGLNRLDLNTSSITHFNEFQKLFFMAGDRNGNLYVLKDSNCIYYCHRNCNYFRKINLTGLPVSDVLCFFVDSRNLMWVVMKGYSRCFRIMPGASEDEVSLVPESGGFEHQVPLVYCFSDGTDICYVDNEHDLYSYNIESGITAFITGLGGQIESRGRISSIVRHHDNFFVGFIMDGLLKIEKDGSGYKTLEMPVNSGIFCIRKDSFQDIVWIGTDGQGVVIYSDPMYSIRSVVLNRYEDDIQRPVRALHIDEDRTLWVGTKGNGILKIYDYDIAASPAECRKETLNVSNSGLGSNAVYCFERSMRPLLWIGDEEGLSFFSYPDGKVHKVPVKADGLDFKYIHDIYETRDGTGIWLASVGMGVVRARIGGTASRPVLEDVKLYSINDGDLNSNYFFSIYAENDSTIVFSNKGYGAFRWNPTTDGIEPLTSAKYDNMTLNNIMDIDRDSSGNWLIGTSYGLIKYASETSWSLFNTRNGFPNGTVHAILKSGPDDFWLSTNLGLVNFNSAHDVFRTYGFNDGLDVVEFSDGAEFYDEASGTLYFGGINGFTAVMADGSPETPYMPPVHFDRLTIFGRQHNIGEYLVRRGGNEVLDLDYGQNYFTVSFAAVDHVNGNNITYRYKLKGHGDQWIDNGHDGAVSFTNMSPGEYTLQVKYYNSAFDRESDIYSIVIHVADPWYGTWWAYVIYSVFALLAAAGAVHSVIQKNRRKRREMLAELEARHKENVFESKLRFFTDVANEFSTPLTLIYGPCGQILSEKGISRPVSGYARMIQTNARRLDSLIHELIEFRHIETGNREARIEAVDMSSTLNDIASTFEEMAKSRGISFGRAVPSGLEWNTDKGFICTTVTNLISYAFRHTPSGESIFMDVRQDAGAMLYIGITSTGTDIQDEDLHHVFNRYAALDNIGNGEGTDFPRSGLGLAIAHNMVRLLGGTLDARKSDAGGAILDLSLPAAELPAESGRSGWTDTGYVPMLESGPISLPEYEFDKMRPTLLVIDDEAEMLWFIGDIFHDDYNVITLQDASKLGQVMNDVYPNVIICDMTMPHVSGIEITRQIKSAKETAHIPVIIISGKYEMENQMEALSAGAQLYVTKPFSAEFLKVSVAQMMERKKVLKDYFSSPISSFEKSDGKLTHKESRKFLQKVLKVINDNITSRELSPRFIASHLAISTRSFYRRMEEAGGESPTDLIRQCRLHVAKDMLLSTQKTIDEIVFASGFANKVTFFKLFREKYGCTPKEFRTKHLEVVNPRQEAGSKHPG</sequence>
<dbReference type="InterPro" id="IPR011110">
    <property type="entry name" value="Reg_prop"/>
</dbReference>
<dbReference type="Gene3D" id="3.30.565.10">
    <property type="entry name" value="Histidine kinase-like ATPase, C-terminal domain"/>
    <property type="match status" value="1"/>
</dbReference>
<evidence type="ECO:0000259" key="10">
    <source>
        <dbReference type="PROSITE" id="PS50110"/>
    </source>
</evidence>
<feature type="modified residue" description="4-aspartylphosphate" evidence="6">
    <location>
        <position position="1136"/>
    </location>
</feature>
<dbReference type="InterPro" id="IPR001789">
    <property type="entry name" value="Sig_transdc_resp-reg_receiver"/>
</dbReference>
<evidence type="ECO:0000256" key="3">
    <source>
        <dbReference type="ARBA" id="ARBA00022553"/>
    </source>
</evidence>
<keyword evidence="3 6" id="KW-0597">Phosphoprotein</keyword>
<reference evidence="11" key="2">
    <citation type="journal article" date="2021" name="PeerJ">
        <title>Extensive microbial diversity within the chicken gut microbiome revealed by metagenomics and culture.</title>
        <authorList>
            <person name="Gilroy R."/>
            <person name="Ravi A."/>
            <person name="Getino M."/>
            <person name="Pursley I."/>
            <person name="Horton D.L."/>
            <person name="Alikhan N.F."/>
            <person name="Baker D."/>
            <person name="Gharbi K."/>
            <person name="Hall N."/>
            <person name="Watson M."/>
            <person name="Adriaenssens E.M."/>
            <person name="Foster-Nyarko E."/>
            <person name="Jarju S."/>
            <person name="Secka A."/>
            <person name="Antonio M."/>
            <person name="Oren A."/>
            <person name="Chaudhuri R.R."/>
            <person name="La Ragione R."/>
            <person name="Hildebrand F."/>
            <person name="Pallen M.J."/>
        </authorList>
    </citation>
    <scope>NUCLEOTIDE SEQUENCE</scope>
    <source>
        <strain evidence="11">D5-748</strain>
    </source>
</reference>
<dbReference type="SMART" id="SM00342">
    <property type="entry name" value="HTH_ARAC"/>
    <property type="match status" value="1"/>
</dbReference>
<keyword evidence="7" id="KW-0812">Transmembrane</keyword>
<dbReference type="SMART" id="SM00387">
    <property type="entry name" value="HATPase_c"/>
    <property type="match status" value="1"/>
</dbReference>
<evidence type="ECO:0000256" key="7">
    <source>
        <dbReference type="SAM" id="Phobius"/>
    </source>
</evidence>
<dbReference type="SUPFAM" id="SSF63829">
    <property type="entry name" value="Calcium-dependent phosphotriesterase"/>
    <property type="match status" value="2"/>
</dbReference>
<evidence type="ECO:0000256" key="5">
    <source>
        <dbReference type="ARBA" id="ARBA00023163"/>
    </source>
</evidence>
<evidence type="ECO:0000313" key="12">
    <source>
        <dbReference type="Proteomes" id="UP000823619"/>
    </source>
</evidence>
<dbReference type="InterPro" id="IPR036097">
    <property type="entry name" value="HisK_dim/P_sf"/>
</dbReference>
<protein>
    <recommendedName>
        <fullName evidence="2">histidine kinase</fullName>
        <ecNumber evidence="2">2.7.13.3</ecNumber>
    </recommendedName>
</protein>
<dbReference type="CDD" id="cd02795">
    <property type="entry name" value="CBM6-CBM35-CBM36_like"/>
    <property type="match status" value="1"/>
</dbReference>
<dbReference type="PROSITE" id="PS01124">
    <property type="entry name" value="HTH_ARAC_FAMILY_2"/>
    <property type="match status" value="1"/>
</dbReference>
<dbReference type="InterPro" id="IPR015943">
    <property type="entry name" value="WD40/YVTN_repeat-like_dom_sf"/>
</dbReference>
<dbReference type="InterPro" id="IPR005467">
    <property type="entry name" value="His_kinase_dom"/>
</dbReference>
<dbReference type="InterPro" id="IPR003661">
    <property type="entry name" value="HisK_dim/P_dom"/>
</dbReference>
<evidence type="ECO:0000259" key="9">
    <source>
        <dbReference type="PROSITE" id="PS50109"/>
    </source>
</evidence>
<name>A0A9D9EF70_9BACT</name>
<dbReference type="SUPFAM" id="SSF55874">
    <property type="entry name" value="ATPase domain of HSP90 chaperone/DNA topoisomerase II/histidine kinase"/>
    <property type="match status" value="1"/>
</dbReference>
<keyword evidence="4" id="KW-0805">Transcription regulation</keyword>
<keyword evidence="5" id="KW-0804">Transcription</keyword>
<reference evidence="11" key="1">
    <citation type="submission" date="2020-10" db="EMBL/GenBank/DDBJ databases">
        <authorList>
            <person name="Gilroy R."/>
        </authorList>
    </citation>
    <scope>NUCLEOTIDE SEQUENCE</scope>
    <source>
        <strain evidence="11">D5-748</strain>
    </source>
</reference>
<dbReference type="SUPFAM" id="SSF52172">
    <property type="entry name" value="CheY-like"/>
    <property type="match status" value="1"/>
</dbReference>
<dbReference type="InterPro" id="IPR009057">
    <property type="entry name" value="Homeodomain-like_sf"/>
</dbReference>
<dbReference type="PROSITE" id="PS50109">
    <property type="entry name" value="HIS_KIN"/>
    <property type="match status" value="1"/>
</dbReference>
<dbReference type="Gene3D" id="1.10.287.130">
    <property type="match status" value="1"/>
</dbReference>
<organism evidence="11 12">
    <name type="scientific">Candidatus Cryptobacteroides merdavium</name>
    <dbReference type="NCBI Taxonomy" id="2840769"/>
    <lineage>
        <taxon>Bacteria</taxon>
        <taxon>Pseudomonadati</taxon>
        <taxon>Bacteroidota</taxon>
        <taxon>Bacteroidia</taxon>
        <taxon>Bacteroidales</taxon>
        <taxon>Candidatus Cryptobacteroides</taxon>
    </lineage>
</organism>
<dbReference type="Gene3D" id="2.60.40.10">
    <property type="entry name" value="Immunoglobulins"/>
    <property type="match status" value="1"/>
</dbReference>
<feature type="domain" description="HTH araC/xylS-type" evidence="8">
    <location>
        <begin position="1237"/>
        <end position="1336"/>
    </location>
</feature>
<dbReference type="Pfam" id="PF00072">
    <property type="entry name" value="Response_reg"/>
    <property type="match status" value="1"/>
</dbReference>
<dbReference type="PROSITE" id="PS50110">
    <property type="entry name" value="RESPONSE_REGULATORY"/>
    <property type="match status" value="1"/>
</dbReference>
<dbReference type="SMART" id="SM00448">
    <property type="entry name" value="REC"/>
    <property type="match status" value="1"/>
</dbReference>
<dbReference type="GO" id="GO:0000155">
    <property type="term" value="F:phosphorelay sensor kinase activity"/>
    <property type="evidence" value="ECO:0007669"/>
    <property type="project" value="InterPro"/>
</dbReference>
<dbReference type="PANTHER" id="PTHR43547">
    <property type="entry name" value="TWO-COMPONENT HISTIDINE KINASE"/>
    <property type="match status" value="1"/>
</dbReference>
<dbReference type="CDD" id="cd00082">
    <property type="entry name" value="HisKA"/>
    <property type="match status" value="1"/>
</dbReference>
<dbReference type="SMART" id="SM00388">
    <property type="entry name" value="HisKA"/>
    <property type="match status" value="1"/>
</dbReference>
<evidence type="ECO:0000256" key="2">
    <source>
        <dbReference type="ARBA" id="ARBA00012438"/>
    </source>
</evidence>
<evidence type="ECO:0000259" key="8">
    <source>
        <dbReference type="PROSITE" id="PS01124"/>
    </source>
</evidence>
<dbReference type="PANTHER" id="PTHR43547:SF2">
    <property type="entry name" value="HYBRID SIGNAL TRANSDUCTION HISTIDINE KINASE C"/>
    <property type="match status" value="1"/>
</dbReference>
<keyword evidence="7" id="KW-1133">Transmembrane helix</keyword>
<dbReference type="InterPro" id="IPR036890">
    <property type="entry name" value="HATPase_C_sf"/>
</dbReference>
<dbReference type="CDD" id="cd00156">
    <property type="entry name" value="REC"/>
    <property type="match status" value="1"/>
</dbReference>
<evidence type="ECO:0000256" key="4">
    <source>
        <dbReference type="ARBA" id="ARBA00023015"/>
    </source>
</evidence>
<dbReference type="InterPro" id="IPR011006">
    <property type="entry name" value="CheY-like_superfamily"/>
</dbReference>
<evidence type="ECO:0000313" key="11">
    <source>
        <dbReference type="EMBL" id="MBO8445823.1"/>
    </source>
</evidence>
<feature type="domain" description="Response regulatory" evidence="10">
    <location>
        <begin position="1088"/>
        <end position="1203"/>
    </location>
</feature>
<accession>A0A9D9EF70</accession>
<dbReference type="SUPFAM" id="SSF46689">
    <property type="entry name" value="Homeodomain-like"/>
    <property type="match status" value="1"/>
</dbReference>
<dbReference type="InterPro" id="IPR003594">
    <property type="entry name" value="HATPase_dom"/>
</dbReference>
<dbReference type="Gene3D" id="1.10.10.60">
    <property type="entry name" value="Homeodomain-like"/>
    <property type="match status" value="1"/>
</dbReference>
<gene>
    <name evidence="11" type="ORF">IAC23_09085</name>
</gene>
<dbReference type="SUPFAM" id="SSF47384">
    <property type="entry name" value="Homodimeric domain of signal transducing histidine kinase"/>
    <property type="match status" value="1"/>
</dbReference>
<dbReference type="Pfam" id="PF02518">
    <property type="entry name" value="HATPase_c"/>
    <property type="match status" value="1"/>
</dbReference>
<evidence type="ECO:0000256" key="6">
    <source>
        <dbReference type="PROSITE-ProRule" id="PRU00169"/>
    </source>
</evidence>
<dbReference type="Pfam" id="PF07494">
    <property type="entry name" value="Reg_prop"/>
    <property type="match status" value="1"/>
</dbReference>
<proteinExistence type="predicted"/>
<feature type="domain" description="Histidine kinase" evidence="9">
    <location>
        <begin position="831"/>
        <end position="1051"/>
    </location>
</feature>
<dbReference type="InterPro" id="IPR018060">
    <property type="entry name" value="HTH_AraC"/>
</dbReference>
<dbReference type="EMBL" id="JADIMO010000115">
    <property type="protein sequence ID" value="MBO8445823.1"/>
    <property type="molecule type" value="Genomic_DNA"/>
</dbReference>
<dbReference type="Gene3D" id="2.130.10.10">
    <property type="entry name" value="YVTN repeat-like/Quinoprotein amine dehydrogenase"/>
    <property type="match status" value="2"/>
</dbReference>